<feature type="compositionally biased region" description="Low complexity" evidence="9">
    <location>
        <begin position="104"/>
        <end position="127"/>
    </location>
</feature>
<dbReference type="GO" id="GO:0051028">
    <property type="term" value="P:mRNA transport"/>
    <property type="evidence" value="ECO:0007669"/>
    <property type="project" value="UniProtKB-UniRule"/>
</dbReference>
<evidence type="ECO:0000256" key="9">
    <source>
        <dbReference type="SAM" id="MobiDB-lite"/>
    </source>
</evidence>
<feature type="compositionally biased region" description="Polar residues" evidence="9">
    <location>
        <begin position="93"/>
        <end position="103"/>
    </location>
</feature>
<keyword evidence="5" id="KW-0811">Translocation</keyword>
<evidence type="ECO:0000256" key="8">
    <source>
        <dbReference type="PROSITE-ProRule" id="PRU00804"/>
    </source>
</evidence>
<sequence>MKKFIYIYKYLYYYRRRTLYKQSSNNSGVFGMHDDVNFGDSSTRSTKEIDDPPVVSIWDIGVNPRKYSTSSDTTKTSNKPDLWTLAVMQPQNNSGKSSFMSQDNNNSTNNKDRNNSLLSSTMNTTTTCSVPHHHSNTNSSSNDTKGPKIIKVFGYPSELQVAVIEFFTRCGNIEERYQSNSNWMTFRYEKSEGAKEALLNHGKIITKDCMVGVVVAKTMTG</sequence>
<dbReference type="GO" id="GO:0044615">
    <property type="term" value="C:nuclear pore nuclear basket"/>
    <property type="evidence" value="ECO:0007669"/>
    <property type="project" value="TreeGrafter"/>
</dbReference>
<dbReference type="GO" id="GO:0005543">
    <property type="term" value="F:phospholipid binding"/>
    <property type="evidence" value="ECO:0007669"/>
    <property type="project" value="TreeGrafter"/>
</dbReference>
<evidence type="ECO:0000256" key="4">
    <source>
        <dbReference type="ARBA" id="ARBA00022927"/>
    </source>
</evidence>
<evidence type="ECO:0000256" key="3">
    <source>
        <dbReference type="ARBA" id="ARBA00022816"/>
    </source>
</evidence>
<reference evidence="11" key="2">
    <citation type="submission" date="2023-02" db="EMBL/GenBank/DDBJ databases">
        <authorList>
            <consortium name="DOE Joint Genome Institute"/>
            <person name="Mondo S.J."/>
            <person name="Chang Y."/>
            <person name="Wang Y."/>
            <person name="Ahrendt S."/>
            <person name="Andreopoulos W."/>
            <person name="Barry K."/>
            <person name="Beard J."/>
            <person name="Benny G.L."/>
            <person name="Blankenship S."/>
            <person name="Bonito G."/>
            <person name="Cuomo C."/>
            <person name="Desiro A."/>
            <person name="Gervers K.A."/>
            <person name="Hundley H."/>
            <person name="Kuo A."/>
            <person name="LaButti K."/>
            <person name="Lang B.F."/>
            <person name="Lipzen A."/>
            <person name="O'Donnell K."/>
            <person name="Pangilinan J."/>
            <person name="Reynolds N."/>
            <person name="Sandor L."/>
            <person name="Smith M.W."/>
            <person name="Tsang A."/>
            <person name="Grigoriev I.V."/>
            <person name="Stajich J.E."/>
            <person name="Spatafora J.W."/>
        </authorList>
    </citation>
    <scope>NUCLEOTIDE SEQUENCE</scope>
    <source>
        <strain evidence="11">RSA 2281</strain>
    </source>
</reference>
<dbReference type="GO" id="GO:0044613">
    <property type="term" value="C:nuclear pore central transport channel"/>
    <property type="evidence" value="ECO:0007669"/>
    <property type="project" value="TreeGrafter"/>
</dbReference>
<evidence type="ECO:0000259" key="10">
    <source>
        <dbReference type="PROSITE" id="PS51472"/>
    </source>
</evidence>
<keyword evidence="12" id="KW-1185">Reference proteome</keyword>
<dbReference type="EMBL" id="JAIXMP010000077">
    <property type="protein sequence ID" value="KAI9243288.1"/>
    <property type="molecule type" value="Genomic_DNA"/>
</dbReference>
<dbReference type="AlphaFoldDB" id="A0AAD5JL26"/>
<comment type="subcellular location">
    <subcellularLocation>
        <location evidence="1">Nucleus</location>
        <location evidence="1">Nuclear pore complex</location>
    </subcellularLocation>
</comment>
<dbReference type="Pfam" id="PF05172">
    <property type="entry name" value="RRM_Nup35"/>
    <property type="match status" value="1"/>
</dbReference>
<dbReference type="GO" id="GO:0003676">
    <property type="term" value="F:nucleic acid binding"/>
    <property type="evidence" value="ECO:0007669"/>
    <property type="project" value="InterPro"/>
</dbReference>
<dbReference type="InterPro" id="IPR007846">
    <property type="entry name" value="RRM_NUP35_dom"/>
</dbReference>
<evidence type="ECO:0000313" key="11">
    <source>
        <dbReference type="EMBL" id="KAI9243288.1"/>
    </source>
</evidence>
<gene>
    <name evidence="11" type="ORF">BDA99DRAFT_334704</name>
</gene>
<dbReference type="SUPFAM" id="SSF54928">
    <property type="entry name" value="RNA-binding domain, RBD"/>
    <property type="match status" value="1"/>
</dbReference>
<keyword evidence="2 8" id="KW-0813">Transport</keyword>
<keyword evidence="7 8" id="KW-0539">Nucleus</keyword>
<organism evidence="11 12">
    <name type="scientific">Phascolomyces articulosus</name>
    <dbReference type="NCBI Taxonomy" id="60185"/>
    <lineage>
        <taxon>Eukaryota</taxon>
        <taxon>Fungi</taxon>
        <taxon>Fungi incertae sedis</taxon>
        <taxon>Mucoromycota</taxon>
        <taxon>Mucoromycotina</taxon>
        <taxon>Mucoromycetes</taxon>
        <taxon>Mucorales</taxon>
        <taxon>Lichtheimiaceae</taxon>
        <taxon>Phascolomyces</taxon>
    </lineage>
</organism>
<dbReference type="InterPro" id="IPR035979">
    <property type="entry name" value="RBD_domain_sf"/>
</dbReference>
<dbReference type="PANTHER" id="PTHR21527">
    <property type="entry name" value="NUCLEOPORIN NUP35"/>
    <property type="match status" value="1"/>
</dbReference>
<dbReference type="GO" id="GO:0006999">
    <property type="term" value="P:nuclear pore organization"/>
    <property type="evidence" value="ECO:0007669"/>
    <property type="project" value="TreeGrafter"/>
</dbReference>
<accession>A0AAD5JL26</accession>
<evidence type="ECO:0000256" key="5">
    <source>
        <dbReference type="ARBA" id="ARBA00023010"/>
    </source>
</evidence>
<dbReference type="PROSITE" id="PS51472">
    <property type="entry name" value="RRM_NUP35"/>
    <property type="match status" value="1"/>
</dbReference>
<comment type="caution">
    <text evidence="11">The sequence shown here is derived from an EMBL/GenBank/DDBJ whole genome shotgun (WGS) entry which is preliminary data.</text>
</comment>
<dbReference type="GO" id="GO:0006607">
    <property type="term" value="P:NLS-bearing protein import into nucleus"/>
    <property type="evidence" value="ECO:0007669"/>
    <property type="project" value="TreeGrafter"/>
</dbReference>
<dbReference type="Proteomes" id="UP001209540">
    <property type="component" value="Unassembled WGS sequence"/>
</dbReference>
<evidence type="ECO:0000313" key="12">
    <source>
        <dbReference type="Proteomes" id="UP001209540"/>
    </source>
</evidence>
<keyword evidence="6 8" id="KW-0906">Nuclear pore complex</keyword>
<dbReference type="Gene3D" id="3.30.70.330">
    <property type="match status" value="1"/>
</dbReference>
<evidence type="ECO:0000256" key="2">
    <source>
        <dbReference type="ARBA" id="ARBA00022448"/>
    </source>
</evidence>
<feature type="region of interest" description="Disordered" evidence="9">
    <location>
        <begin position="93"/>
        <end position="143"/>
    </location>
</feature>
<proteinExistence type="predicted"/>
<name>A0AAD5JL26_9FUNG</name>
<evidence type="ECO:0000256" key="1">
    <source>
        <dbReference type="ARBA" id="ARBA00004567"/>
    </source>
</evidence>
<protein>
    <recommendedName>
        <fullName evidence="10">RRM Nup35-type domain-containing protein</fullName>
    </recommendedName>
</protein>
<dbReference type="InterPro" id="IPR012677">
    <property type="entry name" value="Nucleotide-bd_a/b_plait_sf"/>
</dbReference>
<feature type="domain" description="RRM Nup35-type" evidence="10">
    <location>
        <begin position="144"/>
        <end position="221"/>
    </location>
</feature>
<keyword evidence="4" id="KW-0653">Protein transport</keyword>
<dbReference type="GO" id="GO:0017056">
    <property type="term" value="F:structural constituent of nuclear pore"/>
    <property type="evidence" value="ECO:0007669"/>
    <property type="project" value="TreeGrafter"/>
</dbReference>
<evidence type="ECO:0000256" key="7">
    <source>
        <dbReference type="ARBA" id="ARBA00023242"/>
    </source>
</evidence>
<reference evidence="11" key="1">
    <citation type="journal article" date="2022" name="IScience">
        <title>Evolution of zygomycete secretomes and the origins of terrestrial fungal ecologies.</title>
        <authorList>
            <person name="Chang Y."/>
            <person name="Wang Y."/>
            <person name="Mondo S."/>
            <person name="Ahrendt S."/>
            <person name="Andreopoulos W."/>
            <person name="Barry K."/>
            <person name="Beard J."/>
            <person name="Benny G.L."/>
            <person name="Blankenship S."/>
            <person name="Bonito G."/>
            <person name="Cuomo C."/>
            <person name="Desiro A."/>
            <person name="Gervers K.A."/>
            <person name="Hundley H."/>
            <person name="Kuo A."/>
            <person name="LaButti K."/>
            <person name="Lang B.F."/>
            <person name="Lipzen A."/>
            <person name="O'Donnell K."/>
            <person name="Pangilinan J."/>
            <person name="Reynolds N."/>
            <person name="Sandor L."/>
            <person name="Smith M.E."/>
            <person name="Tsang A."/>
            <person name="Grigoriev I.V."/>
            <person name="Stajich J.E."/>
            <person name="Spatafora J.W."/>
        </authorList>
    </citation>
    <scope>NUCLEOTIDE SEQUENCE</scope>
    <source>
        <strain evidence="11">RSA 2281</strain>
    </source>
</reference>
<dbReference type="PANTHER" id="PTHR21527:SF6">
    <property type="entry name" value="NUCLEOPORIN NUP35"/>
    <property type="match status" value="1"/>
</dbReference>
<evidence type="ECO:0000256" key="6">
    <source>
        <dbReference type="ARBA" id="ARBA00023132"/>
    </source>
</evidence>
<keyword evidence="3 8" id="KW-0509">mRNA transport</keyword>